<dbReference type="GO" id="GO:0006308">
    <property type="term" value="P:DNA catabolic process"/>
    <property type="evidence" value="ECO:0007669"/>
    <property type="project" value="InterPro"/>
</dbReference>
<keyword evidence="9" id="KW-1185">Reference proteome</keyword>
<keyword evidence="6" id="KW-0325">Glycoprotein</keyword>
<evidence type="ECO:0000313" key="8">
    <source>
        <dbReference type="EMBL" id="MBB4246159.1"/>
    </source>
</evidence>
<dbReference type="AlphaFoldDB" id="A0A840GD42"/>
<dbReference type="OrthoDB" id="267579at2"/>
<dbReference type="InterPro" id="IPR008947">
    <property type="entry name" value="PLipase_C/P1_nuclease_dom_sf"/>
</dbReference>
<keyword evidence="5" id="KW-1015">Disulfide bond</keyword>
<evidence type="ECO:0000256" key="6">
    <source>
        <dbReference type="ARBA" id="ARBA00023180"/>
    </source>
</evidence>
<evidence type="ECO:0000256" key="1">
    <source>
        <dbReference type="ARBA" id="ARBA00022722"/>
    </source>
</evidence>
<keyword evidence="1" id="KW-0540">Nuclease</keyword>
<dbReference type="GO" id="GO:0046872">
    <property type="term" value="F:metal ion binding"/>
    <property type="evidence" value="ECO:0007669"/>
    <property type="project" value="UniProtKB-KW"/>
</dbReference>
<name>A0A840GD42_RHOTE</name>
<dbReference type="Pfam" id="PF02265">
    <property type="entry name" value="S1-P1_nuclease"/>
    <property type="match status" value="1"/>
</dbReference>
<sequence length="367" mass="40698">MPSCQPNLAAPRRSAATPSAGDTAPPRLRIAAPCCHQRPGKIARALPSWPTLAAFLQRRLGAALLICGILIAPAAQAWNAAGHRLCAYIAWQSLDLMTRQHVAVLLRLHPDHSRWLARARDADPDLAAFVEASTWADELRRDPRFHAEEEAPTALLPGFPDTLRHRDWHYVDRPLSGSRSGAATDGELPRQLERMIHIVGDRNADARRRAWALPWLIHLVADAHQPLHVGSRFDERGRSDDGGNALLVDNPFVARRHIGSLHRYWDELPGPPWLRGSTLVLAAQGIVAEHPPPAPAGRLKQWLDESLAVARDEAYPADKVEPPTITARFNERARRTAAQRVAWSGYRLAGLLQQGLRSHPDASRDDR</sequence>
<evidence type="ECO:0000256" key="4">
    <source>
        <dbReference type="ARBA" id="ARBA00022801"/>
    </source>
</evidence>
<dbReference type="InterPro" id="IPR003154">
    <property type="entry name" value="S1/P1nuclease"/>
</dbReference>
<protein>
    <recommendedName>
        <fullName evidence="10">S1/P1 Nuclease</fullName>
    </recommendedName>
</protein>
<dbReference type="EMBL" id="JACIGE010000001">
    <property type="protein sequence ID" value="MBB4246159.1"/>
    <property type="molecule type" value="Genomic_DNA"/>
</dbReference>
<feature type="compositionally biased region" description="Low complexity" evidence="7">
    <location>
        <begin position="9"/>
        <end position="20"/>
    </location>
</feature>
<evidence type="ECO:0000256" key="5">
    <source>
        <dbReference type="ARBA" id="ARBA00023157"/>
    </source>
</evidence>
<dbReference type="RefSeq" id="WP_153114865.1">
    <property type="nucleotide sequence ID" value="NZ_JACIGE010000001.1"/>
</dbReference>
<keyword evidence="2" id="KW-0479">Metal-binding</keyword>
<organism evidence="8 9">
    <name type="scientific">Rhodocyclus tenuis</name>
    <name type="common">Rhodospirillum tenue</name>
    <dbReference type="NCBI Taxonomy" id="1066"/>
    <lineage>
        <taxon>Bacteria</taxon>
        <taxon>Pseudomonadati</taxon>
        <taxon>Pseudomonadota</taxon>
        <taxon>Betaproteobacteria</taxon>
        <taxon>Rhodocyclales</taxon>
        <taxon>Rhodocyclaceae</taxon>
        <taxon>Rhodocyclus</taxon>
    </lineage>
</organism>
<evidence type="ECO:0000256" key="7">
    <source>
        <dbReference type="SAM" id="MobiDB-lite"/>
    </source>
</evidence>
<dbReference type="GO" id="GO:0003676">
    <property type="term" value="F:nucleic acid binding"/>
    <property type="evidence" value="ECO:0007669"/>
    <property type="project" value="InterPro"/>
</dbReference>
<dbReference type="Gene3D" id="1.10.575.10">
    <property type="entry name" value="P1 Nuclease"/>
    <property type="match status" value="1"/>
</dbReference>
<keyword evidence="4" id="KW-0378">Hydrolase</keyword>
<dbReference type="CDD" id="cd11010">
    <property type="entry name" value="S1-P1_nuclease"/>
    <property type="match status" value="1"/>
</dbReference>
<keyword evidence="3" id="KW-0255">Endonuclease</keyword>
<reference evidence="8 9" key="1">
    <citation type="submission" date="2020-08" db="EMBL/GenBank/DDBJ databases">
        <title>Genome sequencing of Purple Non-Sulfur Bacteria from various extreme environments.</title>
        <authorList>
            <person name="Mayer M."/>
        </authorList>
    </citation>
    <scope>NUCLEOTIDE SEQUENCE [LARGE SCALE GENOMIC DNA]</scope>
    <source>
        <strain evidence="8 9">2761</strain>
    </source>
</reference>
<feature type="region of interest" description="Disordered" evidence="7">
    <location>
        <begin position="1"/>
        <end position="25"/>
    </location>
</feature>
<evidence type="ECO:0000256" key="2">
    <source>
        <dbReference type="ARBA" id="ARBA00022723"/>
    </source>
</evidence>
<dbReference type="Proteomes" id="UP000587070">
    <property type="component" value="Unassembled WGS sequence"/>
</dbReference>
<proteinExistence type="predicted"/>
<dbReference type="GO" id="GO:0016788">
    <property type="term" value="F:hydrolase activity, acting on ester bonds"/>
    <property type="evidence" value="ECO:0007669"/>
    <property type="project" value="InterPro"/>
</dbReference>
<dbReference type="GO" id="GO:0004519">
    <property type="term" value="F:endonuclease activity"/>
    <property type="evidence" value="ECO:0007669"/>
    <property type="project" value="UniProtKB-KW"/>
</dbReference>
<evidence type="ECO:0000313" key="9">
    <source>
        <dbReference type="Proteomes" id="UP000587070"/>
    </source>
</evidence>
<dbReference type="PANTHER" id="PTHR33146:SF26">
    <property type="entry name" value="ENDONUCLEASE 4"/>
    <property type="match status" value="1"/>
</dbReference>
<evidence type="ECO:0008006" key="10">
    <source>
        <dbReference type="Google" id="ProtNLM"/>
    </source>
</evidence>
<dbReference type="PANTHER" id="PTHR33146">
    <property type="entry name" value="ENDONUCLEASE 4"/>
    <property type="match status" value="1"/>
</dbReference>
<dbReference type="SUPFAM" id="SSF48537">
    <property type="entry name" value="Phospholipase C/P1 nuclease"/>
    <property type="match status" value="1"/>
</dbReference>
<evidence type="ECO:0000256" key="3">
    <source>
        <dbReference type="ARBA" id="ARBA00022759"/>
    </source>
</evidence>
<accession>A0A840GD42</accession>
<gene>
    <name evidence="8" type="ORF">GGD90_000508</name>
</gene>
<comment type="caution">
    <text evidence="8">The sequence shown here is derived from an EMBL/GenBank/DDBJ whole genome shotgun (WGS) entry which is preliminary data.</text>
</comment>